<feature type="domain" description="SH2" evidence="14">
    <location>
        <begin position="135"/>
        <end position="225"/>
    </location>
</feature>
<dbReference type="EMBL" id="CALNXI010001326">
    <property type="protein sequence ID" value="CAH3164974.1"/>
    <property type="molecule type" value="Genomic_DNA"/>
</dbReference>
<dbReference type="EC" id="2.7.10.2" evidence="12"/>
<dbReference type="Pfam" id="PF00017">
    <property type="entry name" value="SH2"/>
    <property type="match status" value="1"/>
</dbReference>
<keyword evidence="7 12" id="KW-0829">Tyrosine-protein kinase</keyword>
<dbReference type="InterPro" id="IPR036860">
    <property type="entry name" value="SH2_dom_sf"/>
</dbReference>
<dbReference type="SUPFAM" id="SSF56112">
    <property type="entry name" value="Protein kinase-like (PK-like)"/>
    <property type="match status" value="1"/>
</dbReference>
<evidence type="ECO:0000256" key="4">
    <source>
        <dbReference type="ARBA" id="ARBA00022777"/>
    </source>
</evidence>
<feature type="compositionally biased region" description="Basic and acidic residues" evidence="13">
    <location>
        <begin position="532"/>
        <end position="555"/>
    </location>
</feature>
<dbReference type="PRINTS" id="PR00109">
    <property type="entry name" value="TYRKINASE"/>
</dbReference>
<dbReference type="Gene3D" id="2.30.30.40">
    <property type="entry name" value="SH3 Domains"/>
    <property type="match status" value="1"/>
</dbReference>
<name>A0ABN8QLZ4_9CNID</name>
<keyword evidence="4 12" id="KW-0418">Kinase</keyword>
<reference evidence="17 18" key="1">
    <citation type="submission" date="2022-05" db="EMBL/GenBank/DDBJ databases">
        <authorList>
            <consortium name="Genoscope - CEA"/>
            <person name="William W."/>
        </authorList>
    </citation>
    <scope>NUCLEOTIDE SEQUENCE [LARGE SCALE GENOMIC DNA]</scope>
</reference>
<evidence type="ECO:0000313" key="18">
    <source>
        <dbReference type="Proteomes" id="UP001159427"/>
    </source>
</evidence>
<gene>
    <name evidence="17" type="ORF">PEVE_00005157</name>
</gene>
<feature type="binding site" evidence="11">
    <location>
        <position position="279"/>
    </location>
    <ligand>
        <name>ATP</name>
        <dbReference type="ChEBI" id="CHEBI:30616"/>
    </ligand>
</feature>
<evidence type="ECO:0000256" key="1">
    <source>
        <dbReference type="ARBA" id="ARBA00022443"/>
    </source>
</evidence>
<evidence type="ECO:0000256" key="5">
    <source>
        <dbReference type="ARBA" id="ARBA00022840"/>
    </source>
</evidence>
<evidence type="ECO:0000259" key="15">
    <source>
        <dbReference type="PROSITE" id="PS50002"/>
    </source>
</evidence>
<feature type="compositionally biased region" description="Low complexity" evidence="13">
    <location>
        <begin position="671"/>
        <end position="681"/>
    </location>
</feature>
<comment type="caution">
    <text evidence="17">The sequence shown here is derived from an EMBL/GenBank/DDBJ whole genome shotgun (WGS) entry which is preliminary data.</text>
</comment>
<proteinExistence type="inferred from homology"/>
<keyword evidence="5 11" id="KW-0067">ATP-binding</keyword>
<organism evidence="17 18">
    <name type="scientific">Porites evermanni</name>
    <dbReference type="NCBI Taxonomy" id="104178"/>
    <lineage>
        <taxon>Eukaryota</taxon>
        <taxon>Metazoa</taxon>
        <taxon>Cnidaria</taxon>
        <taxon>Anthozoa</taxon>
        <taxon>Hexacorallia</taxon>
        <taxon>Scleractinia</taxon>
        <taxon>Fungiina</taxon>
        <taxon>Poritidae</taxon>
        <taxon>Porites</taxon>
    </lineage>
</organism>
<dbReference type="CDD" id="cd05052">
    <property type="entry name" value="PTKc_Abl"/>
    <property type="match status" value="1"/>
</dbReference>
<dbReference type="Pfam" id="PF07714">
    <property type="entry name" value="PK_Tyr_Ser-Thr"/>
    <property type="match status" value="1"/>
</dbReference>
<dbReference type="Pfam" id="PF00018">
    <property type="entry name" value="SH3_1"/>
    <property type="match status" value="1"/>
</dbReference>
<feature type="compositionally biased region" description="Polar residues" evidence="13">
    <location>
        <begin position="889"/>
        <end position="899"/>
    </location>
</feature>
<dbReference type="PROSITE" id="PS50001">
    <property type="entry name" value="SH2"/>
    <property type="match status" value="1"/>
</dbReference>
<evidence type="ECO:0000256" key="2">
    <source>
        <dbReference type="ARBA" id="ARBA00022679"/>
    </source>
</evidence>
<dbReference type="PROSITE" id="PS00109">
    <property type="entry name" value="PROTEIN_KINASE_TYR"/>
    <property type="match status" value="1"/>
</dbReference>
<dbReference type="InterPro" id="IPR050198">
    <property type="entry name" value="Non-receptor_tyrosine_kinases"/>
</dbReference>
<keyword evidence="1 10" id="KW-0728">SH3 domain</keyword>
<feature type="compositionally biased region" description="Polar residues" evidence="13">
    <location>
        <begin position="921"/>
        <end position="939"/>
    </location>
</feature>
<comment type="catalytic activity">
    <reaction evidence="8 12">
        <text>L-tyrosyl-[protein] + ATP = O-phospho-L-tyrosyl-[protein] + ADP + H(+)</text>
        <dbReference type="Rhea" id="RHEA:10596"/>
        <dbReference type="Rhea" id="RHEA-COMP:10136"/>
        <dbReference type="Rhea" id="RHEA-COMP:20101"/>
        <dbReference type="ChEBI" id="CHEBI:15378"/>
        <dbReference type="ChEBI" id="CHEBI:30616"/>
        <dbReference type="ChEBI" id="CHEBI:46858"/>
        <dbReference type="ChEBI" id="CHEBI:61978"/>
        <dbReference type="ChEBI" id="CHEBI:456216"/>
        <dbReference type="EC" id="2.7.10.2"/>
    </reaction>
</comment>
<dbReference type="InterPro" id="IPR011009">
    <property type="entry name" value="Kinase-like_dom_sf"/>
</dbReference>
<dbReference type="PANTHER" id="PTHR24418">
    <property type="entry name" value="TYROSINE-PROTEIN KINASE"/>
    <property type="match status" value="1"/>
</dbReference>
<dbReference type="InterPro" id="IPR000980">
    <property type="entry name" value="SH2"/>
</dbReference>
<feature type="compositionally biased region" description="Basic and acidic residues" evidence="13">
    <location>
        <begin position="661"/>
        <end position="670"/>
    </location>
</feature>
<evidence type="ECO:0000256" key="8">
    <source>
        <dbReference type="ARBA" id="ARBA00051245"/>
    </source>
</evidence>
<evidence type="ECO:0000259" key="16">
    <source>
        <dbReference type="PROSITE" id="PS50011"/>
    </source>
</evidence>
<dbReference type="Gene3D" id="1.10.510.10">
    <property type="entry name" value="Transferase(Phosphotransferase) domain 1"/>
    <property type="match status" value="1"/>
</dbReference>
<dbReference type="PROSITE" id="PS50011">
    <property type="entry name" value="PROTEIN_KINASE_DOM"/>
    <property type="match status" value="1"/>
</dbReference>
<evidence type="ECO:0000256" key="9">
    <source>
        <dbReference type="PROSITE-ProRule" id="PRU00191"/>
    </source>
</evidence>
<feature type="domain" description="SH3" evidence="15">
    <location>
        <begin position="68"/>
        <end position="129"/>
    </location>
</feature>
<evidence type="ECO:0000256" key="3">
    <source>
        <dbReference type="ARBA" id="ARBA00022741"/>
    </source>
</evidence>
<keyword evidence="18" id="KW-1185">Reference proteome</keyword>
<keyword evidence="6 9" id="KW-0727">SH2 domain</keyword>
<feature type="compositionally biased region" description="Polar residues" evidence="13">
    <location>
        <begin position="858"/>
        <end position="871"/>
    </location>
</feature>
<dbReference type="InterPro" id="IPR001452">
    <property type="entry name" value="SH3_domain"/>
</dbReference>
<dbReference type="CDD" id="cd11850">
    <property type="entry name" value="SH3_Abl"/>
    <property type="match status" value="1"/>
</dbReference>
<protein>
    <recommendedName>
        <fullName evidence="12">Tyrosine-protein kinase</fullName>
        <ecNumber evidence="12">2.7.10.2</ecNumber>
    </recommendedName>
</protein>
<evidence type="ECO:0000256" key="13">
    <source>
        <dbReference type="SAM" id="MobiDB-lite"/>
    </source>
</evidence>
<evidence type="ECO:0000256" key="12">
    <source>
        <dbReference type="RuleBase" id="RU362096"/>
    </source>
</evidence>
<keyword evidence="2 12" id="KW-0808">Transferase</keyword>
<dbReference type="InterPro" id="IPR000719">
    <property type="entry name" value="Prot_kinase_dom"/>
</dbReference>
<dbReference type="Proteomes" id="UP001159427">
    <property type="component" value="Unassembled WGS sequence"/>
</dbReference>
<evidence type="ECO:0000256" key="10">
    <source>
        <dbReference type="PROSITE-ProRule" id="PRU00192"/>
    </source>
</evidence>
<dbReference type="SUPFAM" id="SSF55550">
    <property type="entry name" value="SH2 domain"/>
    <property type="match status" value="1"/>
</dbReference>
<dbReference type="SMART" id="SM00219">
    <property type="entry name" value="TyrKc"/>
    <property type="match status" value="1"/>
</dbReference>
<dbReference type="SMART" id="SM00252">
    <property type="entry name" value="SH2"/>
    <property type="match status" value="1"/>
</dbReference>
<feature type="domain" description="Protein kinase" evidence="16">
    <location>
        <begin position="250"/>
        <end position="501"/>
    </location>
</feature>
<feature type="compositionally biased region" description="Pro residues" evidence="13">
    <location>
        <begin position="948"/>
        <end position="959"/>
    </location>
</feature>
<feature type="compositionally biased region" description="Low complexity" evidence="13">
    <location>
        <begin position="556"/>
        <end position="567"/>
    </location>
</feature>
<dbReference type="CDD" id="cd09935">
    <property type="entry name" value="SH2_ABL"/>
    <property type="match status" value="1"/>
</dbReference>
<feature type="compositionally biased region" description="Pro residues" evidence="13">
    <location>
        <begin position="794"/>
        <end position="810"/>
    </location>
</feature>
<feature type="region of interest" description="Disordered" evidence="13">
    <location>
        <begin position="512"/>
        <end position="980"/>
    </location>
</feature>
<dbReference type="SMART" id="SM00326">
    <property type="entry name" value="SH3"/>
    <property type="match status" value="1"/>
</dbReference>
<sequence length="1104" mass="122850">MGQQQVKAFAERGRSGKNSKSLIKNKDAEKSELQASSDLSRRPLPETPLEQQAANWDSKDDLLREDNQDKSIFVAIYDFQASGSNQLSIRIGEEVEIWRYNDTNEWCEGQTRNGNIGWLPANYVKPVNSLEKHSWYHGQISRNAAEYLLSSGINGSFLVRESESSPGQLSISLRFDSRVYHYRINNAFDGQMYVSTENRFASVAELIHHHSVHADGLVTTLHYPAAKTDKPAVYSFSPEPDEWEIPRTEIAMKHRLGGGQYGEVYEGMWKKYNRPIAVKTLREETMEVDEFLKEASVMKEIKHPRLVQLLGVCTREPPFYIITEFMPHGNLLDYLRSPASKDLNAVTLMYMATQVADAMSYLESMNFIHRDLAARNCLVGENNLVKVADFGLSRLVTYDIYTAHEGAKFPIKWTAPEALAFNTFSIKSDVWAFGILLWELATYGMSPYPGIDLSQVYEMLESGYRMPCPDGCPQEVYDMMKKCWSWDHADRPTFSEIHKWLNTVFSTSSVDEEVEKALGKRKKDKTKKAKKKGDAEELPSFKEGDYMNKKDENSKSKGSAFKKFANSLNPPGPPPELPARPAVKEQTVNEQPESTHRHSLTESQGGPAMSNVLKELGTRSGTLRKSSDVLRCKTPEKEDHPPKFDASSLQKRPPAPLPTDYQHKQEEQKEQQQPQGQLRRPLLPPGHEKGPKLGAATPHQTPNKPLPFHQGQTKPLPATPRQVLQKSLSSPPPVPGHNKKVSSPFNEDMKPIEEDQQDVQNSKKPKPTEVATKPCPARAKSSDNLPIDGGKPRSPVPRPRNRPPPPPPPVKLKDTEKSTSSSSLASIDASLSQVVNNDHTSSPKPRPLPRVRHRGEQHPSSVDQQHGTQENENGKGVATPRKSERPMSPTGNGPNISRQPSVKSKPVHPPPSVPGVARKPINSSSNAVQQKTVPSETNLSSPGHRPSPGGPKPKPPAKPNIPRRPKITPPSFKPDPSLSPQVNEILQLSNQGQSKVKEILSLTDARIMDDSQNNLLDTISDLQKISREVLESSSSLTDSLGPQARFKVRRTVTDLENKYSDIEGVMQTVGPNLNAVDMERIGKVVHSFSGALDSICSTVRATSS</sequence>
<dbReference type="Gene3D" id="3.30.505.10">
    <property type="entry name" value="SH2 domain"/>
    <property type="match status" value="1"/>
</dbReference>
<evidence type="ECO:0000256" key="6">
    <source>
        <dbReference type="ARBA" id="ARBA00022999"/>
    </source>
</evidence>
<dbReference type="Gene3D" id="3.30.200.20">
    <property type="entry name" value="Phosphorylase Kinase, domain 1"/>
    <property type="match status" value="1"/>
</dbReference>
<comment type="similarity">
    <text evidence="12">Belongs to the protein kinase superfamily. Tyr protein kinase family.</text>
</comment>
<dbReference type="InterPro" id="IPR035837">
    <property type="entry name" value="ABL_SH2"/>
</dbReference>
<dbReference type="PRINTS" id="PR00401">
    <property type="entry name" value="SH2DOMAIN"/>
</dbReference>
<dbReference type="PROSITE" id="PS50002">
    <property type="entry name" value="SH3"/>
    <property type="match status" value="1"/>
</dbReference>
<feature type="compositionally biased region" description="Low complexity" evidence="13">
    <location>
        <begin position="818"/>
        <end position="832"/>
    </location>
</feature>
<evidence type="ECO:0000256" key="7">
    <source>
        <dbReference type="ARBA" id="ARBA00023137"/>
    </source>
</evidence>
<feature type="compositionally biased region" description="Basic and acidic residues" evidence="13">
    <location>
        <begin position="625"/>
        <end position="643"/>
    </location>
</feature>
<keyword evidence="3 11" id="KW-0547">Nucleotide-binding</keyword>
<dbReference type="PROSITE" id="PS00107">
    <property type="entry name" value="PROTEIN_KINASE_ATP"/>
    <property type="match status" value="1"/>
</dbReference>
<dbReference type="InterPro" id="IPR017441">
    <property type="entry name" value="Protein_kinase_ATP_BS"/>
</dbReference>
<accession>A0ABN8QLZ4</accession>
<feature type="compositionally biased region" description="Basic residues" evidence="13">
    <location>
        <begin position="519"/>
        <end position="531"/>
    </location>
</feature>
<dbReference type="InterPro" id="IPR020635">
    <property type="entry name" value="Tyr_kinase_cat_dom"/>
</dbReference>
<feature type="compositionally biased region" description="Polar residues" evidence="13">
    <location>
        <begin position="833"/>
        <end position="843"/>
    </location>
</feature>
<dbReference type="InterPro" id="IPR001245">
    <property type="entry name" value="Ser-Thr/Tyr_kinase_cat_dom"/>
</dbReference>
<dbReference type="InterPro" id="IPR008266">
    <property type="entry name" value="Tyr_kinase_AS"/>
</dbReference>
<evidence type="ECO:0000256" key="11">
    <source>
        <dbReference type="PROSITE-ProRule" id="PRU10141"/>
    </source>
</evidence>
<feature type="region of interest" description="Disordered" evidence="13">
    <location>
        <begin position="1"/>
        <end position="59"/>
    </location>
</feature>
<evidence type="ECO:0000313" key="17">
    <source>
        <dbReference type="EMBL" id="CAH3164974.1"/>
    </source>
</evidence>
<evidence type="ECO:0000259" key="14">
    <source>
        <dbReference type="PROSITE" id="PS50001"/>
    </source>
</evidence>